<dbReference type="Proteomes" id="UP001305606">
    <property type="component" value="Chromosome"/>
</dbReference>
<name>A0ABY9UW48_9ACTN</name>
<protein>
    <submittedName>
        <fullName evidence="5">4'-phosphopantetheinyl transferase superfamily protein</fullName>
    </submittedName>
</protein>
<accession>A0ABY9UW48</accession>
<dbReference type="InterPro" id="IPR037143">
    <property type="entry name" value="4-PPantetheinyl_Trfase_dom_sf"/>
</dbReference>
<evidence type="ECO:0000256" key="1">
    <source>
        <dbReference type="ARBA" id="ARBA00010990"/>
    </source>
</evidence>
<dbReference type="GO" id="GO:0016740">
    <property type="term" value="F:transferase activity"/>
    <property type="evidence" value="ECO:0007669"/>
    <property type="project" value="UniProtKB-KW"/>
</dbReference>
<dbReference type="Gene3D" id="3.90.470.20">
    <property type="entry name" value="4'-phosphopantetheinyl transferase domain"/>
    <property type="match status" value="1"/>
</dbReference>
<feature type="compositionally biased region" description="Basic and acidic residues" evidence="3">
    <location>
        <begin position="13"/>
        <end position="46"/>
    </location>
</feature>
<keyword evidence="6" id="KW-1185">Reference proteome</keyword>
<comment type="similarity">
    <text evidence="1">Belongs to the P-Pant transferase superfamily. Gsp/Sfp/HetI/AcpT family.</text>
</comment>
<keyword evidence="2 5" id="KW-0808">Transferase</keyword>
<dbReference type="SUPFAM" id="SSF56214">
    <property type="entry name" value="4'-phosphopantetheinyl transferase"/>
    <property type="match status" value="2"/>
</dbReference>
<evidence type="ECO:0000256" key="2">
    <source>
        <dbReference type="ARBA" id="ARBA00022679"/>
    </source>
</evidence>
<dbReference type="PANTHER" id="PTHR12215:SF10">
    <property type="entry name" value="L-AMINOADIPATE-SEMIALDEHYDE DEHYDROGENASE-PHOSPHOPANTETHEINYL TRANSFERASE"/>
    <property type="match status" value="1"/>
</dbReference>
<dbReference type="Pfam" id="PF01648">
    <property type="entry name" value="ACPS"/>
    <property type="match status" value="1"/>
</dbReference>
<dbReference type="InterPro" id="IPR050559">
    <property type="entry name" value="P-Pant_transferase_sf"/>
</dbReference>
<sequence length="305" mass="31731">MSFTSPVQPAREPGPESGREPGPESGRKPGPESGREPGQEPAREPGEWAPAHALPRPEDRPGPGEVAVWLLRIPPSAAAAATAVAEGMLDERERERAARLRSEVARERYVTSHVGLRTLLGGYLGTDPAEVEFTRETCGMPDCDKPHGRPALAGEDTLHFSLSHSGDAALCAVAGVPVGADIEERDPRRAGARLAGLIDQLHPGERAAIGALPEALREEAFLGCWVRKEAYLKGIGTGLPGGLAAHHVGLADGLAPADAPPGPSGWAFADLDAPSGYYAAVAVRDESAPGDPARPAVTLAGLRLG</sequence>
<organism evidence="5 6">
    <name type="scientific">Streptomyces luomodiensis</name>
    <dbReference type="NCBI Taxonomy" id="3026192"/>
    <lineage>
        <taxon>Bacteria</taxon>
        <taxon>Bacillati</taxon>
        <taxon>Actinomycetota</taxon>
        <taxon>Actinomycetes</taxon>
        <taxon>Kitasatosporales</taxon>
        <taxon>Streptomycetaceae</taxon>
        <taxon>Streptomyces</taxon>
    </lineage>
</organism>
<evidence type="ECO:0000256" key="3">
    <source>
        <dbReference type="SAM" id="MobiDB-lite"/>
    </source>
</evidence>
<evidence type="ECO:0000313" key="6">
    <source>
        <dbReference type="Proteomes" id="UP001305606"/>
    </source>
</evidence>
<evidence type="ECO:0000313" key="5">
    <source>
        <dbReference type="EMBL" id="WNE96777.1"/>
    </source>
</evidence>
<gene>
    <name evidence="5" type="ORF">PS467_16295</name>
</gene>
<reference evidence="5 6" key="1">
    <citation type="submission" date="2023-02" db="EMBL/GenBank/DDBJ databases">
        <title>Streptomyces sp. SCA4-21 with antifungal activity against Fusarium oxysporum f. sp. cubense, Streptomyces sp. SCA2-17 with antifungal activity against Fusarium oxysporum f. sp. cubense.</title>
        <authorList>
            <person name="Qi D."/>
        </authorList>
    </citation>
    <scope>NUCLEOTIDE SEQUENCE [LARGE SCALE GENOMIC DNA]</scope>
    <source>
        <strain evidence="5 6">SCA4-21</strain>
    </source>
</reference>
<feature type="region of interest" description="Disordered" evidence="3">
    <location>
        <begin position="1"/>
        <end position="61"/>
    </location>
</feature>
<dbReference type="EMBL" id="CP117522">
    <property type="protein sequence ID" value="WNE96777.1"/>
    <property type="molecule type" value="Genomic_DNA"/>
</dbReference>
<dbReference type="PANTHER" id="PTHR12215">
    <property type="entry name" value="PHOSPHOPANTETHEINE TRANSFERASE"/>
    <property type="match status" value="1"/>
</dbReference>
<dbReference type="InterPro" id="IPR008278">
    <property type="entry name" value="4-PPantetheinyl_Trfase_dom"/>
</dbReference>
<proteinExistence type="inferred from homology"/>
<feature type="domain" description="4'-phosphopantetheinyl transferase" evidence="4">
    <location>
        <begin position="177"/>
        <end position="248"/>
    </location>
</feature>
<dbReference type="RefSeq" id="WP_311035898.1">
    <property type="nucleotide sequence ID" value="NZ_CP117522.1"/>
</dbReference>
<evidence type="ECO:0000259" key="4">
    <source>
        <dbReference type="Pfam" id="PF01648"/>
    </source>
</evidence>